<dbReference type="EMBL" id="GL348720">
    <property type="protein sequence ID" value="EFH42217.1"/>
    <property type="molecule type" value="Genomic_DNA"/>
</dbReference>
<feature type="compositionally biased region" description="Basic and acidic residues" evidence="1">
    <location>
        <begin position="71"/>
        <end position="98"/>
    </location>
</feature>
<feature type="region of interest" description="Disordered" evidence="1">
    <location>
        <begin position="183"/>
        <end position="217"/>
    </location>
</feature>
<feature type="compositionally biased region" description="Basic and acidic residues" evidence="1">
    <location>
        <begin position="138"/>
        <end position="162"/>
    </location>
</feature>
<reference evidence="3" key="1">
    <citation type="journal article" date="2011" name="Nat. Genet.">
        <title>The Arabidopsis lyrata genome sequence and the basis of rapid genome size change.</title>
        <authorList>
            <person name="Hu T.T."/>
            <person name="Pattyn P."/>
            <person name="Bakker E.G."/>
            <person name="Cao J."/>
            <person name="Cheng J.-F."/>
            <person name="Clark R.M."/>
            <person name="Fahlgren N."/>
            <person name="Fawcett J.A."/>
            <person name="Grimwood J."/>
            <person name="Gundlach H."/>
            <person name="Haberer G."/>
            <person name="Hollister J.D."/>
            <person name="Ossowski S."/>
            <person name="Ottilar R.P."/>
            <person name="Salamov A.A."/>
            <person name="Schneeberger K."/>
            <person name="Spannagl M."/>
            <person name="Wang X."/>
            <person name="Yang L."/>
            <person name="Nasrallah M.E."/>
            <person name="Bergelson J."/>
            <person name="Carrington J.C."/>
            <person name="Gaut B.S."/>
            <person name="Schmutz J."/>
            <person name="Mayer K.F.X."/>
            <person name="Van de Peer Y."/>
            <person name="Grigoriev I.V."/>
            <person name="Nordborg M."/>
            <person name="Weigel D."/>
            <person name="Guo Y.-L."/>
        </authorList>
    </citation>
    <scope>NUCLEOTIDE SEQUENCE [LARGE SCALE GENOMIC DNA]</scope>
    <source>
        <strain evidence="3">cv. MN47</strain>
    </source>
</reference>
<gene>
    <name evidence="2" type="ORF">ARALYDRAFT_684890</name>
</gene>
<dbReference type="AlphaFoldDB" id="D7MSV4"/>
<protein>
    <submittedName>
        <fullName evidence="2">Predicted protein</fullName>
    </submittedName>
</protein>
<organism evidence="3">
    <name type="scientific">Arabidopsis lyrata subsp. lyrata</name>
    <name type="common">Lyre-leaved rock-cress</name>
    <dbReference type="NCBI Taxonomy" id="81972"/>
    <lineage>
        <taxon>Eukaryota</taxon>
        <taxon>Viridiplantae</taxon>
        <taxon>Streptophyta</taxon>
        <taxon>Embryophyta</taxon>
        <taxon>Tracheophyta</taxon>
        <taxon>Spermatophyta</taxon>
        <taxon>Magnoliopsida</taxon>
        <taxon>eudicotyledons</taxon>
        <taxon>Gunneridae</taxon>
        <taxon>Pentapetalae</taxon>
        <taxon>rosids</taxon>
        <taxon>malvids</taxon>
        <taxon>Brassicales</taxon>
        <taxon>Brassicaceae</taxon>
        <taxon>Camelineae</taxon>
        <taxon>Arabidopsis</taxon>
    </lineage>
</organism>
<proteinExistence type="predicted"/>
<evidence type="ECO:0000313" key="2">
    <source>
        <dbReference type="EMBL" id="EFH42217.1"/>
    </source>
</evidence>
<feature type="region of interest" description="Disordered" evidence="1">
    <location>
        <begin position="59"/>
        <end position="162"/>
    </location>
</feature>
<dbReference type="Proteomes" id="UP000008694">
    <property type="component" value="Unassembled WGS sequence"/>
</dbReference>
<dbReference type="Gramene" id="Al_scaffold_0008_1710">
    <property type="protein sequence ID" value="Al_scaffold_0008_1710"/>
    <property type="gene ID" value="Al_scaffold_0008_1710"/>
</dbReference>
<accession>D7MSV4</accession>
<sequence>MSKQTITSMPMRENIVTIDVKTKIEPTNVVLGWEQPEATSNAGMRKPEKYPIGRKLTLSQTQGAAGEVSGEEIRGVFDGDAGEVSKRDTGEVSERDAGEVSGGETGKAVAEGGLEAKRKATNKSPVIGFNNNQQCGETARRLAEEKTTEQRSGEETERRWKSEAEEWHFRWWREVVRETKVLRRNKEKDLDLATSRAMTKPDSEQPASRIPPEAETS</sequence>
<evidence type="ECO:0000256" key="1">
    <source>
        <dbReference type="SAM" id="MobiDB-lite"/>
    </source>
</evidence>
<dbReference type="HOGENOM" id="CLU_1273769_0_0_1"/>
<evidence type="ECO:0000313" key="3">
    <source>
        <dbReference type="Proteomes" id="UP000008694"/>
    </source>
</evidence>
<keyword evidence="3" id="KW-1185">Reference proteome</keyword>
<name>D7MSV4_ARALL</name>